<protein>
    <submittedName>
        <fullName evidence="1">Nucleotide pyrophosphohydrolase</fullName>
    </submittedName>
</protein>
<keyword evidence="1" id="KW-0378">Hydrolase</keyword>
<dbReference type="Gene3D" id="1.10.287.1080">
    <property type="entry name" value="MazG-like"/>
    <property type="match status" value="1"/>
</dbReference>
<dbReference type="GO" id="GO:0047429">
    <property type="term" value="F:nucleoside triphosphate diphosphatase activity"/>
    <property type="evidence" value="ECO:0007669"/>
    <property type="project" value="InterPro"/>
</dbReference>
<evidence type="ECO:0000313" key="2">
    <source>
        <dbReference type="Proteomes" id="UP000225320"/>
    </source>
</evidence>
<gene>
    <name evidence="1" type="ORF">CON73_17640</name>
</gene>
<dbReference type="EMBL" id="NVOI01000066">
    <property type="protein sequence ID" value="PGG89690.1"/>
    <property type="molecule type" value="Genomic_DNA"/>
</dbReference>
<reference evidence="1 2" key="1">
    <citation type="submission" date="2017-09" db="EMBL/GenBank/DDBJ databases">
        <title>Large-scale bioinformatics analysis of Bacillus genomes uncovers conserved roles of natural products in bacterial physiology.</title>
        <authorList>
            <consortium name="Agbiome Team Llc"/>
            <person name="Bleich R.M."/>
            <person name="Grubbs K.J."/>
            <person name="Santa Maria K.C."/>
            <person name="Allen S.E."/>
            <person name="Farag S."/>
            <person name="Shank E.A."/>
            <person name="Bowers A."/>
        </authorList>
    </citation>
    <scope>NUCLEOTIDE SEQUENCE [LARGE SCALE GENOMIC DNA]</scope>
    <source>
        <strain evidence="1 2">AFS094862</strain>
    </source>
</reference>
<dbReference type="GO" id="GO:0009143">
    <property type="term" value="P:nucleoside triphosphate catabolic process"/>
    <property type="evidence" value="ECO:0007669"/>
    <property type="project" value="InterPro"/>
</dbReference>
<accession>A0A2C3N4K8</accession>
<dbReference type="InterPro" id="IPR025984">
    <property type="entry name" value="DCTPP"/>
</dbReference>
<dbReference type="Pfam" id="PF12643">
    <property type="entry name" value="MazG-like"/>
    <property type="match status" value="1"/>
</dbReference>
<dbReference type="PANTHER" id="PTHR46523:SF1">
    <property type="entry name" value="DCTP PYROPHOSPHATASE 1"/>
    <property type="match status" value="1"/>
</dbReference>
<dbReference type="PIRSF" id="PIRSF029826">
    <property type="entry name" value="UCP029826_pph"/>
    <property type="match status" value="1"/>
</dbReference>
<dbReference type="CDD" id="cd11537">
    <property type="entry name" value="NTP-PPase_RS21-C6_like"/>
    <property type="match status" value="1"/>
</dbReference>
<proteinExistence type="predicted"/>
<comment type="caution">
    <text evidence="1">The sequence shown here is derived from an EMBL/GenBank/DDBJ whole genome shotgun (WGS) entry which is preliminary data.</text>
</comment>
<dbReference type="Proteomes" id="UP000225320">
    <property type="component" value="Unassembled WGS sequence"/>
</dbReference>
<dbReference type="AlphaFoldDB" id="A0A2C3N4K8"/>
<sequence>MNQNILEKVLKFRDDRDWKQFHNAKDLAISLSLEASELLENFQWKSSEEAAEKNLENIKDELADVLIYSILLADQIDVDIEAMILNKIEKNEKKYPVEKAYGSNKKYDEL</sequence>
<name>A0A2C3N4K8_9BACI</name>
<dbReference type="RefSeq" id="WP_098071750.1">
    <property type="nucleotide sequence ID" value="NZ_NUCI01000145.1"/>
</dbReference>
<organism evidence="1 2">
    <name type="scientific">Bacillus toyonensis</name>
    <dbReference type="NCBI Taxonomy" id="155322"/>
    <lineage>
        <taxon>Bacteria</taxon>
        <taxon>Bacillati</taxon>
        <taxon>Bacillota</taxon>
        <taxon>Bacilli</taxon>
        <taxon>Bacillales</taxon>
        <taxon>Bacillaceae</taxon>
        <taxon>Bacillus</taxon>
        <taxon>Bacillus cereus group</taxon>
    </lineage>
</organism>
<evidence type="ECO:0000313" key="1">
    <source>
        <dbReference type="EMBL" id="PGG89690.1"/>
    </source>
</evidence>
<dbReference type="SUPFAM" id="SSF101386">
    <property type="entry name" value="all-alpha NTP pyrophosphatases"/>
    <property type="match status" value="1"/>
</dbReference>
<dbReference type="InterPro" id="IPR052555">
    <property type="entry name" value="dCTP_Pyrophosphatase"/>
</dbReference>
<dbReference type="PANTHER" id="PTHR46523">
    <property type="entry name" value="DCTP PYROPHOSPHATASE 1"/>
    <property type="match status" value="1"/>
</dbReference>